<evidence type="ECO:0000256" key="12">
    <source>
        <dbReference type="RuleBase" id="RU000508"/>
    </source>
</evidence>
<comment type="subunit">
    <text evidence="4">Homotetramer.</text>
</comment>
<dbReference type="InterPro" id="IPR000146">
    <property type="entry name" value="FBPase_class-1"/>
</dbReference>
<organism evidence="16 17">
    <name type="scientific">Seminavis robusta</name>
    <dbReference type="NCBI Taxonomy" id="568900"/>
    <lineage>
        <taxon>Eukaryota</taxon>
        <taxon>Sar</taxon>
        <taxon>Stramenopiles</taxon>
        <taxon>Ochrophyta</taxon>
        <taxon>Bacillariophyta</taxon>
        <taxon>Bacillariophyceae</taxon>
        <taxon>Bacillariophycidae</taxon>
        <taxon>Naviculales</taxon>
        <taxon>Naviculaceae</taxon>
        <taxon>Seminavis</taxon>
    </lineage>
</organism>
<evidence type="ECO:0000256" key="3">
    <source>
        <dbReference type="ARBA" id="ARBA00010941"/>
    </source>
</evidence>
<evidence type="ECO:0000256" key="8">
    <source>
        <dbReference type="ARBA" id="ARBA00022842"/>
    </source>
</evidence>
<dbReference type="GO" id="GO:0046872">
    <property type="term" value="F:metal ion binding"/>
    <property type="evidence" value="ECO:0007669"/>
    <property type="project" value="UniProtKB-KW"/>
</dbReference>
<dbReference type="OrthoDB" id="10256725at2759"/>
<dbReference type="Pfam" id="PF00316">
    <property type="entry name" value="FBPase"/>
    <property type="match status" value="1"/>
</dbReference>
<feature type="domain" description="Fructose-1-6-bisphosphatase class 1 C-terminal" evidence="15">
    <location>
        <begin position="272"/>
        <end position="402"/>
    </location>
</feature>
<evidence type="ECO:0000313" key="17">
    <source>
        <dbReference type="Proteomes" id="UP001153069"/>
    </source>
</evidence>
<evidence type="ECO:0000256" key="9">
    <source>
        <dbReference type="ARBA" id="ARBA00023277"/>
    </source>
</evidence>
<dbReference type="GO" id="GO:0005986">
    <property type="term" value="P:sucrose biosynthetic process"/>
    <property type="evidence" value="ECO:0007669"/>
    <property type="project" value="TreeGrafter"/>
</dbReference>
<dbReference type="InterPro" id="IPR033391">
    <property type="entry name" value="FBPase_N"/>
</dbReference>
<dbReference type="Proteomes" id="UP001153069">
    <property type="component" value="Unassembled WGS sequence"/>
</dbReference>
<feature type="compositionally biased region" description="Polar residues" evidence="13">
    <location>
        <begin position="1"/>
        <end position="21"/>
    </location>
</feature>
<comment type="similarity">
    <text evidence="3 12">Belongs to the FBPase class 1 family.</text>
</comment>
<protein>
    <recommendedName>
        <fullName evidence="5">fructose-bisphosphatase</fullName>
        <ecNumber evidence="5">3.1.3.11</ecNumber>
    </recommendedName>
    <alternativeName>
        <fullName evidence="11">D-fructose-1,6-bisphosphate 1-phosphohydrolase</fullName>
    </alternativeName>
</protein>
<dbReference type="HAMAP" id="MF_01855">
    <property type="entry name" value="FBPase_class1"/>
    <property type="match status" value="1"/>
</dbReference>
<proteinExistence type="inferred from homology"/>
<dbReference type="Gene3D" id="3.40.190.80">
    <property type="match status" value="1"/>
</dbReference>
<dbReference type="Pfam" id="PF18913">
    <property type="entry name" value="FBPase_C"/>
    <property type="match status" value="1"/>
</dbReference>
<dbReference type="GO" id="GO:0042132">
    <property type="term" value="F:fructose 1,6-bisphosphate 1-phosphatase activity"/>
    <property type="evidence" value="ECO:0007669"/>
    <property type="project" value="UniProtKB-EC"/>
</dbReference>
<dbReference type="PIRSF" id="PIRSF000904">
    <property type="entry name" value="FBPtase_SBPase"/>
    <property type="match status" value="1"/>
</dbReference>
<gene>
    <name evidence="16" type="ORF">SEMRO_1842_G301030.1</name>
</gene>
<evidence type="ECO:0000256" key="2">
    <source>
        <dbReference type="ARBA" id="ARBA00001946"/>
    </source>
</evidence>
<dbReference type="GO" id="GO:0006000">
    <property type="term" value="P:fructose metabolic process"/>
    <property type="evidence" value="ECO:0007669"/>
    <property type="project" value="TreeGrafter"/>
</dbReference>
<comment type="caution">
    <text evidence="16">The sequence shown here is derived from an EMBL/GenBank/DDBJ whole genome shotgun (WGS) entry which is preliminary data.</text>
</comment>
<dbReference type="GO" id="GO:0006094">
    <property type="term" value="P:gluconeogenesis"/>
    <property type="evidence" value="ECO:0007669"/>
    <property type="project" value="TreeGrafter"/>
</dbReference>
<evidence type="ECO:0000256" key="5">
    <source>
        <dbReference type="ARBA" id="ARBA00013093"/>
    </source>
</evidence>
<keyword evidence="6" id="KW-0479">Metal-binding</keyword>
<dbReference type="PIRSF" id="PIRSF500210">
    <property type="entry name" value="FBPtase"/>
    <property type="match status" value="1"/>
</dbReference>
<evidence type="ECO:0000259" key="15">
    <source>
        <dbReference type="Pfam" id="PF18913"/>
    </source>
</evidence>
<evidence type="ECO:0000256" key="4">
    <source>
        <dbReference type="ARBA" id="ARBA00011881"/>
    </source>
</evidence>
<accession>A0A9N8EXF5</accession>
<dbReference type="EMBL" id="CAICTM010001840">
    <property type="protein sequence ID" value="CAB9526520.1"/>
    <property type="molecule type" value="Genomic_DNA"/>
</dbReference>
<comment type="pathway">
    <text evidence="10">Carbohydrate biosynthesis.</text>
</comment>
<dbReference type="AlphaFoldDB" id="A0A9N8EXF5"/>
<evidence type="ECO:0000256" key="1">
    <source>
        <dbReference type="ARBA" id="ARBA00001273"/>
    </source>
</evidence>
<evidence type="ECO:0000256" key="6">
    <source>
        <dbReference type="ARBA" id="ARBA00022723"/>
    </source>
</evidence>
<dbReference type="Gene3D" id="3.30.540.10">
    <property type="entry name" value="Fructose-1,6-Bisphosphatase, subunit A, domain 1"/>
    <property type="match status" value="1"/>
</dbReference>
<name>A0A9N8EXF5_9STRA</name>
<dbReference type="EC" id="3.1.3.11" evidence="5"/>
<feature type="domain" description="Fructose-1-6-bisphosphatase class I N-terminal" evidence="14">
    <location>
        <begin position="67"/>
        <end position="268"/>
    </location>
</feature>
<dbReference type="PANTHER" id="PTHR11556">
    <property type="entry name" value="FRUCTOSE-1,6-BISPHOSPHATASE-RELATED"/>
    <property type="match status" value="1"/>
</dbReference>
<dbReference type="InterPro" id="IPR020548">
    <property type="entry name" value="Fructose_bisphosphatase_AS"/>
</dbReference>
<keyword evidence="7 12" id="KW-0378">Hydrolase</keyword>
<dbReference type="PROSITE" id="PS00124">
    <property type="entry name" value="FBPASE"/>
    <property type="match status" value="1"/>
</dbReference>
<reference evidence="16" key="1">
    <citation type="submission" date="2020-06" db="EMBL/GenBank/DDBJ databases">
        <authorList>
            <consortium name="Plant Systems Biology data submission"/>
        </authorList>
    </citation>
    <scope>NUCLEOTIDE SEQUENCE</scope>
    <source>
        <strain evidence="16">D6</strain>
    </source>
</reference>
<evidence type="ECO:0000259" key="14">
    <source>
        <dbReference type="Pfam" id="PF00316"/>
    </source>
</evidence>
<dbReference type="InterPro" id="IPR028343">
    <property type="entry name" value="FBPtase"/>
</dbReference>
<evidence type="ECO:0000256" key="13">
    <source>
        <dbReference type="SAM" id="MobiDB-lite"/>
    </source>
</evidence>
<sequence length="430" mass="47739">MRTLPTQMATRLSVSRTNDNESPLRLIPHHDDDNDDDTTNNHSQQKNKKKRNKSPTITDICPQTGVTLSRYMMELERWNPELSEVESIFTSIQVAAKAISNLVRKSTLQANTGYYKGSMNIQGEEQSKMDVIANDVLKNALNWAGHFKTIASEEEDEPISSSDPQGIFPEAIIDSGKSYIAVFDPLDGSANLDSGIPVGTIFGIFRHGTECQLDRQLCLEDVLQPGRNLVAAGYCLYSSATTLVMTLGDGTHGFTLDETIGEFVLTHPSIQIPQQGSIYSFNEGNRWEWDQPIQDYIMDIQTGMGKQQNKYKARYVGSMVADVHRTLMYGGIFGYPADRTSLNGKLRLLYEAAPMAFLLEQAGGRASTGTRPIMDVLPTDVHARVPVILGSPDDVKELESYYEAVIEKNNKELLNAGQLNTTDAKDMHYA</sequence>
<feature type="region of interest" description="Disordered" evidence="13">
    <location>
        <begin position="1"/>
        <end position="61"/>
    </location>
</feature>
<keyword evidence="8" id="KW-0460">Magnesium</keyword>
<dbReference type="GO" id="GO:0030388">
    <property type="term" value="P:fructose 1,6-bisphosphate metabolic process"/>
    <property type="evidence" value="ECO:0007669"/>
    <property type="project" value="TreeGrafter"/>
</dbReference>
<dbReference type="SUPFAM" id="SSF56655">
    <property type="entry name" value="Carbohydrate phosphatase"/>
    <property type="match status" value="1"/>
</dbReference>
<dbReference type="FunFam" id="3.40.190.80:FF:000001">
    <property type="entry name" value="Fructose-1,6-bisphosphatase class 1"/>
    <property type="match status" value="1"/>
</dbReference>
<dbReference type="PRINTS" id="PR00115">
    <property type="entry name" value="F16BPHPHTASE"/>
</dbReference>
<evidence type="ECO:0000256" key="7">
    <source>
        <dbReference type="ARBA" id="ARBA00022801"/>
    </source>
</evidence>
<dbReference type="GO" id="GO:0005829">
    <property type="term" value="C:cytosol"/>
    <property type="evidence" value="ECO:0007669"/>
    <property type="project" value="TreeGrafter"/>
</dbReference>
<dbReference type="InterPro" id="IPR044015">
    <property type="entry name" value="FBPase_C_dom"/>
</dbReference>
<dbReference type="PANTHER" id="PTHR11556:SF1">
    <property type="entry name" value="FRUCTOSE-BISPHOSPHATASE"/>
    <property type="match status" value="1"/>
</dbReference>
<evidence type="ECO:0000313" key="16">
    <source>
        <dbReference type="EMBL" id="CAB9526520.1"/>
    </source>
</evidence>
<evidence type="ECO:0000256" key="11">
    <source>
        <dbReference type="ARBA" id="ARBA00032973"/>
    </source>
</evidence>
<keyword evidence="9 12" id="KW-0119">Carbohydrate metabolism</keyword>
<dbReference type="GO" id="GO:0006002">
    <property type="term" value="P:fructose 6-phosphate metabolic process"/>
    <property type="evidence" value="ECO:0007669"/>
    <property type="project" value="TreeGrafter"/>
</dbReference>
<keyword evidence="17" id="KW-1185">Reference proteome</keyword>
<evidence type="ECO:0000256" key="10">
    <source>
        <dbReference type="ARBA" id="ARBA00024331"/>
    </source>
</evidence>
<dbReference type="CDD" id="cd00354">
    <property type="entry name" value="FBPase"/>
    <property type="match status" value="1"/>
</dbReference>
<comment type="cofactor">
    <cofactor evidence="2">
        <name>Mg(2+)</name>
        <dbReference type="ChEBI" id="CHEBI:18420"/>
    </cofactor>
</comment>
<comment type="catalytic activity">
    <reaction evidence="1">
        <text>beta-D-fructose 1,6-bisphosphate + H2O = beta-D-fructose 6-phosphate + phosphate</text>
        <dbReference type="Rhea" id="RHEA:11064"/>
        <dbReference type="ChEBI" id="CHEBI:15377"/>
        <dbReference type="ChEBI" id="CHEBI:32966"/>
        <dbReference type="ChEBI" id="CHEBI:43474"/>
        <dbReference type="ChEBI" id="CHEBI:57634"/>
        <dbReference type="EC" id="3.1.3.11"/>
    </reaction>
</comment>